<dbReference type="EMBL" id="SGWQ01000006">
    <property type="protein sequence ID" value="RZS36971.1"/>
    <property type="molecule type" value="Genomic_DNA"/>
</dbReference>
<dbReference type="InterPro" id="IPR011701">
    <property type="entry name" value="MFS"/>
</dbReference>
<protein>
    <submittedName>
        <fullName evidence="8">MFS transporter</fullName>
    </submittedName>
</protein>
<keyword evidence="4 7" id="KW-0812">Transmembrane</keyword>
<dbReference type="GO" id="GO:0022857">
    <property type="term" value="F:transmembrane transporter activity"/>
    <property type="evidence" value="ECO:0007669"/>
    <property type="project" value="InterPro"/>
</dbReference>
<evidence type="ECO:0000256" key="7">
    <source>
        <dbReference type="SAM" id="Phobius"/>
    </source>
</evidence>
<dbReference type="PANTHER" id="PTHR43414">
    <property type="entry name" value="MULTIDRUG RESISTANCE PROTEIN MDTG"/>
    <property type="match status" value="1"/>
</dbReference>
<evidence type="ECO:0000256" key="6">
    <source>
        <dbReference type="ARBA" id="ARBA00023136"/>
    </source>
</evidence>
<name>A0A4Q7KMY3_9PSEU</name>
<organism evidence="8 9">
    <name type="scientific">Herbihabitans rhizosphaerae</name>
    <dbReference type="NCBI Taxonomy" id="1872711"/>
    <lineage>
        <taxon>Bacteria</taxon>
        <taxon>Bacillati</taxon>
        <taxon>Actinomycetota</taxon>
        <taxon>Actinomycetes</taxon>
        <taxon>Pseudonocardiales</taxon>
        <taxon>Pseudonocardiaceae</taxon>
        <taxon>Herbihabitans</taxon>
    </lineage>
</organism>
<reference evidence="8 9" key="1">
    <citation type="submission" date="2019-02" db="EMBL/GenBank/DDBJ databases">
        <title>Genomic Encyclopedia of Type Strains, Phase IV (KMG-IV): sequencing the most valuable type-strain genomes for metagenomic binning, comparative biology and taxonomic classification.</title>
        <authorList>
            <person name="Goeker M."/>
        </authorList>
    </citation>
    <scope>NUCLEOTIDE SEQUENCE [LARGE SCALE GENOMIC DNA]</scope>
    <source>
        <strain evidence="8 9">DSM 101727</strain>
    </source>
</reference>
<comment type="caution">
    <text evidence="8">The sequence shown here is derived from an EMBL/GenBank/DDBJ whole genome shotgun (WGS) entry which is preliminary data.</text>
</comment>
<evidence type="ECO:0000313" key="9">
    <source>
        <dbReference type="Proteomes" id="UP000294257"/>
    </source>
</evidence>
<dbReference type="Gene3D" id="1.20.1250.20">
    <property type="entry name" value="MFS general substrate transporter like domains"/>
    <property type="match status" value="1"/>
</dbReference>
<gene>
    <name evidence="8" type="ORF">EV193_106206</name>
</gene>
<keyword evidence="2" id="KW-0813">Transport</keyword>
<dbReference type="AlphaFoldDB" id="A0A4Q7KMY3"/>
<dbReference type="PANTHER" id="PTHR43414:SF6">
    <property type="entry name" value="MULTIDRUG RESISTANCE PROTEIN MDTG"/>
    <property type="match status" value="1"/>
</dbReference>
<keyword evidence="6 7" id="KW-0472">Membrane</keyword>
<evidence type="ECO:0000256" key="1">
    <source>
        <dbReference type="ARBA" id="ARBA00004651"/>
    </source>
</evidence>
<dbReference type="InterPro" id="IPR036259">
    <property type="entry name" value="MFS_trans_sf"/>
</dbReference>
<dbReference type="SUPFAM" id="SSF103473">
    <property type="entry name" value="MFS general substrate transporter"/>
    <property type="match status" value="1"/>
</dbReference>
<keyword evidence="3" id="KW-1003">Cell membrane</keyword>
<keyword evidence="5 7" id="KW-1133">Transmembrane helix</keyword>
<dbReference type="Proteomes" id="UP000294257">
    <property type="component" value="Unassembled WGS sequence"/>
</dbReference>
<comment type="subcellular location">
    <subcellularLocation>
        <location evidence="1">Cell membrane</location>
        <topology evidence="1">Multi-pass membrane protein</topology>
    </subcellularLocation>
</comment>
<evidence type="ECO:0000313" key="8">
    <source>
        <dbReference type="EMBL" id="RZS36971.1"/>
    </source>
</evidence>
<accession>A0A4Q7KMY3</accession>
<keyword evidence="9" id="KW-1185">Reference proteome</keyword>
<evidence type="ECO:0000256" key="5">
    <source>
        <dbReference type="ARBA" id="ARBA00022989"/>
    </source>
</evidence>
<proteinExistence type="predicted"/>
<dbReference type="GO" id="GO:0005886">
    <property type="term" value="C:plasma membrane"/>
    <property type="evidence" value="ECO:0007669"/>
    <property type="project" value="UniProtKB-SubCell"/>
</dbReference>
<sequence>MVPLLVFYLGGRGLTASQAGMVAGADGLGSMICQPIGGALTDTFGPKPVLIGGMLATGGSLLLVGASTSVGMLLASGALLGIVGDLYRPASDALIAAIIAADLAPEGAREVPGRDGLGLRLRAARRARVRRVAVRLVLARRAVVDLCGGRSRRRRAHPLRLSGAVRNRLS</sequence>
<evidence type="ECO:0000256" key="2">
    <source>
        <dbReference type="ARBA" id="ARBA00022448"/>
    </source>
</evidence>
<feature type="transmembrane region" description="Helical" evidence="7">
    <location>
        <begin position="61"/>
        <end position="83"/>
    </location>
</feature>
<evidence type="ECO:0000256" key="4">
    <source>
        <dbReference type="ARBA" id="ARBA00022692"/>
    </source>
</evidence>
<evidence type="ECO:0000256" key="3">
    <source>
        <dbReference type="ARBA" id="ARBA00022475"/>
    </source>
</evidence>
<dbReference type="Pfam" id="PF07690">
    <property type="entry name" value="MFS_1"/>
    <property type="match status" value="1"/>
</dbReference>